<name>A0A9P6FJ07_9FUNG</name>
<sequence length="96" mass="10310">MDTKRKDGYNTEAEPLLDLYDTHVDMTAIDNTIKCVRHFTSPAAVVALSIINAHVNSSAPASSVIQAEYRQSRNLGNGITGVSAFAASSDLSYSFT</sequence>
<dbReference type="EMBL" id="JAAAXW010000002">
    <property type="protein sequence ID" value="KAF9551851.1"/>
    <property type="molecule type" value="Genomic_DNA"/>
</dbReference>
<evidence type="ECO:0000313" key="2">
    <source>
        <dbReference type="Proteomes" id="UP000723463"/>
    </source>
</evidence>
<protein>
    <submittedName>
        <fullName evidence="1">Uncharacterized protein</fullName>
    </submittedName>
</protein>
<gene>
    <name evidence="1" type="ORF">EC957_004174</name>
</gene>
<dbReference type="Proteomes" id="UP000723463">
    <property type="component" value="Unassembled WGS sequence"/>
</dbReference>
<keyword evidence="2" id="KW-1185">Reference proteome</keyword>
<proteinExistence type="predicted"/>
<evidence type="ECO:0000313" key="1">
    <source>
        <dbReference type="EMBL" id="KAF9551851.1"/>
    </source>
</evidence>
<reference evidence="1" key="1">
    <citation type="journal article" date="2020" name="Fungal Divers.">
        <title>Resolving the Mortierellaceae phylogeny through synthesis of multi-gene phylogenetics and phylogenomics.</title>
        <authorList>
            <person name="Vandepol N."/>
            <person name="Liber J."/>
            <person name="Desiro A."/>
            <person name="Na H."/>
            <person name="Kennedy M."/>
            <person name="Barry K."/>
            <person name="Grigoriev I.V."/>
            <person name="Miller A.N."/>
            <person name="O'Donnell K."/>
            <person name="Stajich J.E."/>
            <person name="Bonito G."/>
        </authorList>
    </citation>
    <scope>NUCLEOTIDE SEQUENCE</scope>
    <source>
        <strain evidence="1">NRRL 2591</strain>
    </source>
</reference>
<accession>A0A9P6FJ07</accession>
<organism evidence="1 2">
    <name type="scientific">Mortierella hygrophila</name>
    <dbReference type="NCBI Taxonomy" id="979708"/>
    <lineage>
        <taxon>Eukaryota</taxon>
        <taxon>Fungi</taxon>
        <taxon>Fungi incertae sedis</taxon>
        <taxon>Mucoromycota</taxon>
        <taxon>Mortierellomycotina</taxon>
        <taxon>Mortierellomycetes</taxon>
        <taxon>Mortierellales</taxon>
        <taxon>Mortierellaceae</taxon>
        <taxon>Mortierella</taxon>
    </lineage>
</organism>
<comment type="caution">
    <text evidence="1">The sequence shown here is derived from an EMBL/GenBank/DDBJ whole genome shotgun (WGS) entry which is preliminary data.</text>
</comment>
<dbReference type="AlphaFoldDB" id="A0A9P6FJ07"/>